<reference evidence="6 7" key="1">
    <citation type="submission" date="2018-08" db="EMBL/GenBank/DDBJ databases">
        <title>Draft genome of candidate division NPL-UPA2 bacterium Unc8 that adapted to ultra-basic serpentinizing groundwater.</title>
        <authorList>
            <person name="Ishii S."/>
            <person name="Suzuki S."/>
            <person name="Nealson K.H."/>
        </authorList>
    </citation>
    <scope>NUCLEOTIDE SEQUENCE [LARGE SCALE GENOMIC DNA]</scope>
    <source>
        <strain evidence="6">Unc8</strain>
    </source>
</reference>
<dbReference type="Proteomes" id="UP000266287">
    <property type="component" value="Unassembled WGS sequence"/>
</dbReference>
<dbReference type="InterPro" id="IPR050881">
    <property type="entry name" value="LL-DAP_aminotransferase"/>
</dbReference>
<organism evidence="6 7">
    <name type="scientific">candidate division NPL-UPA2 bacterium Unc8</name>
    <dbReference type="NCBI Taxonomy" id="1980939"/>
    <lineage>
        <taxon>Bacteria</taxon>
    </lineage>
</organism>
<keyword evidence="3 4" id="KW-0808">Transferase</keyword>
<dbReference type="Gene3D" id="3.90.1150.10">
    <property type="entry name" value="Aspartate Aminotransferase, domain 1"/>
    <property type="match status" value="1"/>
</dbReference>
<name>A0A399FX23_UNCN2</name>
<proteinExistence type="inferred from homology"/>
<evidence type="ECO:0000313" key="7">
    <source>
        <dbReference type="Proteomes" id="UP000266287"/>
    </source>
</evidence>
<evidence type="ECO:0000256" key="3">
    <source>
        <dbReference type="ARBA" id="ARBA00022679"/>
    </source>
</evidence>
<dbReference type="InterPro" id="IPR015421">
    <property type="entry name" value="PyrdxlP-dep_Trfase_major"/>
</dbReference>
<dbReference type="PROSITE" id="PS00105">
    <property type="entry name" value="AA_TRANSFER_CLASS_1"/>
    <property type="match status" value="1"/>
</dbReference>
<dbReference type="EMBL" id="NDHY01000002">
    <property type="protein sequence ID" value="RII00774.1"/>
    <property type="molecule type" value="Genomic_DNA"/>
</dbReference>
<dbReference type="AlphaFoldDB" id="A0A399FX23"/>
<dbReference type="InterPro" id="IPR004839">
    <property type="entry name" value="Aminotransferase_I/II_large"/>
</dbReference>
<dbReference type="SUPFAM" id="SSF53383">
    <property type="entry name" value="PLP-dependent transferases"/>
    <property type="match status" value="1"/>
</dbReference>
<gene>
    <name evidence="6" type="ORF">B9J77_01810</name>
</gene>
<dbReference type="PANTHER" id="PTHR42832:SF3">
    <property type="entry name" value="L-GLUTAMINE--4-(METHYLSULFANYL)-2-OXOBUTANOATE AMINOTRANSFERASE"/>
    <property type="match status" value="1"/>
</dbReference>
<evidence type="ECO:0000256" key="2">
    <source>
        <dbReference type="ARBA" id="ARBA00022576"/>
    </source>
</evidence>
<comment type="cofactor">
    <cofactor evidence="1 4">
        <name>pyridoxal 5'-phosphate</name>
        <dbReference type="ChEBI" id="CHEBI:597326"/>
    </cofactor>
</comment>
<evidence type="ECO:0000259" key="5">
    <source>
        <dbReference type="Pfam" id="PF00155"/>
    </source>
</evidence>
<evidence type="ECO:0000256" key="4">
    <source>
        <dbReference type="RuleBase" id="RU000481"/>
    </source>
</evidence>
<dbReference type="PANTHER" id="PTHR42832">
    <property type="entry name" value="AMINO ACID AMINOTRANSFERASE"/>
    <property type="match status" value="1"/>
</dbReference>
<evidence type="ECO:0000256" key="1">
    <source>
        <dbReference type="ARBA" id="ARBA00001933"/>
    </source>
</evidence>
<protein>
    <recommendedName>
        <fullName evidence="4">Aminotransferase</fullName>
        <ecNumber evidence="4">2.6.1.-</ecNumber>
    </recommendedName>
</protein>
<dbReference type="InterPro" id="IPR015422">
    <property type="entry name" value="PyrdxlP-dep_Trfase_small"/>
</dbReference>
<dbReference type="NCBIfam" id="NF006756">
    <property type="entry name" value="PRK09276.1"/>
    <property type="match status" value="1"/>
</dbReference>
<sequence length="393" mass="43710">MPEVAVSRRLAQLPTYLFAKIDELKKDVLASGADIIDLGTGDPDTPTAPRVIEQLYTSAKIEENHRYPSYSGLRILRETVARWFEGRFSVKLNPENEILPLLGSKEGIGHIPLAFVNEGDVALVPDPGYPVYQAGTILAGGKPSFLPLYKDNEFLPQLNSVSEDIARRAKIMFINYPNNPTTATASKEFFKEVVRFAKKYEIVVCHDAAYSEVTFGDYQAPSFLEVGGAMDVGVEFHSLSKTYNMTGWRVAWACGNPQIISALLKVKTNLDSGMFQPIQYAAIEALNNSDEEVSRVAKIYMERRDALIDGLTKIGWKVPRPKATLYVWLPLPSSFTSSFELTEYLLREAHIVTTPGVGFGACGEGFIRIALTVPRERIEEAVGRISHLKLTYH</sequence>
<dbReference type="CDD" id="cd00609">
    <property type="entry name" value="AAT_like"/>
    <property type="match status" value="1"/>
</dbReference>
<dbReference type="InterPro" id="IPR015424">
    <property type="entry name" value="PyrdxlP-dep_Trfase"/>
</dbReference>
<dbReference type="InterPro" id="IPR004838">
    <property type="entry name" value="NHTrfase_class1_PyrdxlP-BS"/>
</dbReference>
<accession>A0A399FX23</accession>
<comment type="similarity">
    <text evidence="4">Belongs to the class-I pyridoxal-phosphate-dependent aminotransferase family.</text>
</comment>
<keyword evidence="2 4" id="KW-0032">Aminotransferase</keyword>
<dbReference type="Pfam" id="PF00155">
    <property type="entry name" value="Aminotran_1_2"/>
    <property type="match status" value="1"/>
</dbReference>
<feature type="domain" description="Aminotransferase class I/classII large" evidence="5">
    <location>
        <begin position="34"/>
        <end position="385"/>
    </location>
</feature>
<dbReference type="Gene3D" id="3.40.640.10">
    <property type="entry name" value="Type I PLP-dependent aspartate aminotransferase-like (Major domain)"/>
    <property type="match status" value="1"/>
</dbReference>
<dbReference type="GO" id="GO:0008483">
    <property type="term" value="F:transaminase activity"/>
    <property type="evidence" value="ECO:0007669"/>
    <property type="project" value="UniProtKB-KW"/>
</dbReference>
<evidence type="ECO:0000313" key="6">
    <source>
        <dbReference type="EMBL" id="RII00774.1"/>
    </source>
</evidence>
<dbReference type="GO" id="GO:0030170">
    <property type="term" value="F:pyridoxal phosphate binding"/>
    <property type="evidence" value="ECO:0007669"/>
    <property type="project" value="InterPro"/>
</dbReference>
<dbReference type="EC" id="2.6.1.-" evidence="4"/>
<comment type="caution">
    <text evidence="6">The sequence shown here is derived from an EMBL/GenBank/DDBJ whole genome shotgun (WGS) entry which is preliminary data.</text>
</comment>